<name>A0A5A8EFZ0_CAFRO</name>
<evidence type="ECO:0000256" key="3">
    <source>
        <dbReference type="ARBA" id="ARBA00022729"/>
    </source>
</evidence>
<dbReference type="SUPFAM" id="SSF53474">
    <property type="entry name" value="alpha/beta-Hydrolases"/>
    <property type="match status" value="1"/>
</dbReference>
<evidence type="ECO:0000313" key="6">
    <source>
        <dbReference type="EMBL" id="KAA0176803.1"/>
    </source>
</evidence>
<evidence type="ECO:0000256" key="2">
    <source>
        <dbReference type="ARBA" id="ARBA00022670"/>
    </source>
</evidence>
<dbReference type="InterPro" id="IPR008758">
    <property type="entry name" value="Peptidase_S28"/>
</dbReference>
<dbReference type="AlphaFoldDB" id="A0A5A8EFZ0"/>
<dbReference type="Gene3D" id="3.40.50.1820">
    <property type="entry name" value="alpha/beta hydrolase"/>
    <property type="match status" value="2"/>
</dbReference>
<proteinExistence type="inferred from homology"/>
<dbReference type="EMBL" id="VLTO01000006">
    <property type="protein sequence ID" value="KAA0176803.1"/>
    <property type="molecule type" value="Genomic_DNA"/>
</dbReference>
<dbReference type="Pfam" id="PF05577">
    <property type="entry name" value="Peptidase_S28"/>
    <property type="match status" value="2"/>
</dbReference>
<comment type="similarity">
    <text evidence="1">Belongs to the peptidase S28 family.</text>
</comment>
<evidence type="ECO:0008006" key="8">
    <source>
        <dbReference type="Google" id="ProtNLM"/>
    </source>
</evidence>
<gene>
    <name evidence="6" type="ORF">FNF27_01625</name>
</gene>
<dbReference type="PANTHER" id="PTHR11010">
    <property type="entry name" value="PROTEASE S28 PRO-X CARBOXYPEPTIDASE-RELATED"/>
    <property type="match status" value="1"/>
</dbReference>
<keyword evidence="2" id="KW-0645">Protease</keyword>
<keyword evidence="5" id="KW-0325">Glycoprotein</keyword>
<keyword evidence="3" id="KW-0732">Signal</keyword>
<comment type="caution">
    <text evidence="6">The sequence shown here is derived from an EMBL/GenBank/DDBJ whole genome shotgun (WGS) entry which is preliminary data.</text>
</comment>
<evidence type="ECO:0000313" key="7">
    <source>
        <dbReference type="Proteomes" id="UP000322899"/>
    </source>
</evidence>
<keyword evidence="4" id="KW-0378">Hydrolase</keyword>
<organism evidence="6 7">
    <name type="scientific">Cafeteria roenbergensis</name>
    <name type="common">Marine flagellate</name>
    <dbReference type="NCBI Taxonomy" id="33653"/>
    <lineage>
        <taxon>Eukaryota</taxon>
        <taxon>Sar</taxon>
        <taxon>Stramenopiles</taxon>
        <taxon>Bigyra</taxon>
        <taxon>Opalozoa</taxon>
        <taxon>Bicosoecida</taxon>
        <taxon>Cafeteriaceae</taxon>
        <taxon>Cafeteria</taxon>
    </lineage>
</organism>
<dbReference type="OrthoDB" id="1735038at2759"/>
<evidence type="ECO:0000256" key="1">
    <source>
        <dbReference type="ARBA" id="ARBA00011079"/>
    </source>
</evidence>
<dbReference type="GO" id="GO:0008239">
    <property type="term" value="F:dipeptidyl-peptidase activity"/>
    <property type="evidence" value="ECO:0007669"/>
    <property type="project" value="TreeGrafter"/>
</dbReference>
<protein>
    <recommendedName>
        <fullName evidence="8">Serine carboxypeptidase S28</fullName>
    </recommendedName>
</protein>
<dbReference type="GO" id="GO:0070008">
    <property type="term" value="F:serine-type exopeptidase activity"/>
    <property type="evidence" value="ECO:0007669"/>
    <property type="project" value="InterPro"/>
</dbReference>
<evidence type="ECO:0000256" key="5">
    <source>
        <dbReference type="ARBA" id="ARBA00023180"/>
    </source>
</evidence>
<reference evidence="6 7" key="1">
    <citation type="submission" date="2019-07" db="EMBL/GenBank/DDBJ databases">
        <title>Genomes of Cafeteria roenbergensis.</title>
        <authorList>
            <person name="Fischer M.G."/>
            <person name="Hackl T."/>
            <person name="Roman M."/>
        </authorList>
    </citation>
    <scope>NUCLEOTIDE SEQUENCE [LARGE SCALE GENOMIC DNA]</scope>
    <source>
        <strain evidence="6 7">E4-10P</strain>
    </source>
</reference>
<dbReference type="InterPro" id="IPR029058">
    <property type="entry name" value="AB_hydrolase_fold"/>
</dbReference>
<dbReference type="Proteomes" id="UP000322899">
    <property type="component" value="Unassembled WGS sequence"/>
</dbReference>
<sequence>MPSKVQGSEAAPPVPTYNQSTEWYDGQTLDHFNMQDARTYSQRFFVIDDFWKAPSGPVILHICGEYTCPGINPARLFPLEMAREHGALVVSVEHRFFGESQPFAGDAAGPLATPHLAYANSRQALADLAQFTAWFQETRINAAHGLPADNFNTWIVVGGSYPGALAAWYREKFPHLSAGSHSASGVVRAVLNYTQPLLNASGLTNDGDFFYLVADSMAEPVQYAHRDELCNAVTPAFSAGKPVLPAYVQFVQEVFYARMGNSAEDYNSQNMADPVTGGNGRSWWWFKCSELAYWQVAPEEGSIRSSAVSYAYHRDLCFRVFGRTALPEVDATNVYYGSNKTAGTYTFFDNGSQDPWRWAGVQEQLPVENTVANVIECDGCAHCQSLYTPADSDPAELSADRDMLRAAYKVWAGRSNGP</sequence>
<dbReference type="PANTHER" id="PTHR11010:SF11">
    <property type="entry name" value="THYMUS-SPECIFIC SERINE PROTEASE"/>
    <property type="match status" value="1"/>
</dbReference>
<accession>A0A5A8EFZ0</accession>
<evidence type="ECO:0000256" key="4">
    <source>
        <dbReference type="ARBA" id="ARBA00022801"/>
    </source>
</evidence>
<dbReference type="GO" id="GO:0006508">
    <property type="term" value="P:proteolysis"/>
    <property type="evidence" value="ECO:0007669"/>
    <property type="project" value="UniProtKB-KW"/>
</dbReference>